<evidence type="ECO:0000313" key="3">
    <source>
        <dbReference type="Proteomes" id="UP000316706"/>
    </source>
</evidence>
<proteinExistence type="predicted"/>
<comment type="caution">
    <text evidence="2">The sequence shown here is derived from an EMBL/GenBank/DDBJ whole genome shotgun (WGS) entry which is preliminary data.</text>
</comment>
<feature type="transmembrane region" description="Helical" evidence="1">
    <location>
        <begin position="6"/>
        <end position="27"/>
    </location>
</feature>
<evidence type="ECO:0000256" key="1">
    <source>
        <dbReference type="SAM" id="Phobius"/>
    </source>
</evidence>
<evidence type="ECO:0000313" key="2">
    <source>
        <dbReference type="EMBL" id="TQM69054.1"/>
    </source>
</evidence>
<keyword evidence="1" id="KW-0812">Transmembrane</keyword>
<keyword evidence="1" id="KW-0472">Membrane</keyword>
<dbReference type="RefSeq" id="WP_281284415.1">
    <property type="nucleotide sequence ID" value="NZ_VFPO01000001.1"/>
</dbReference>
<accession>A0A543IES3</accession>
<gene>
    <name evidence="2" type="ORF">FHX41_2735</name>
</gene>
<organism evidence="2 3">
    <name type="scientific">Actinomadura hallensis</name>
    <dbReference type="NCBI Taxonomy" id="337895"/>
    <lineage>
        <taxon>Bacteria</taxon>
        <taxon>Bacillati</taxon>
        <taxon>Actinomycetota</taxon>
        <taxon>Actinomycetes</taxon>
        <taxon>Streptosporangiales</taxon>
        <taxon>Thermomonosporaceae</taxon>
        <taxon>Actinomadura</taxon>
    </lineage>
</organism>
<name>A0A543IES3_9ACTN</name>
<keyword evidence="1" id="KW-1133">Transmembrane helix</keyword>
<sequence length="42" mass="4191">MSGSVLFGVLAILAAVAIFVLVGLFYLGDRRDGPPGGPGETG</sequence>
<dbReference type="EMBL" id="VFPO01000001">
    <property type="protein sequence ID" value="TQM69054.1"/>
    <property type="molecule type" value="Genomic_DNA"/>
</dbReference>
<keyword evidence="3" id="KW-1185">Reference proteome</keyword>
<dbReference type="AlphaFoldDB" id="A0A543IES3"/>
<reference evidence="2 3" key="1">
    <citation type="submission" date="2019-06" db="EMBL/GenBank/DDBJ databases">
        <title>Sequencing the genomes of 1000 actinobacteria strains.</title>
        <authorList>
            <person name="Klenk H.-P."/>
        </authorList>
    </citation>
    <scope>NUCLEOTIDE SEQUENCE [LARGE SCALE GENOMIC DNA]</scope>
    <source>
        <strain evidence="2 3">DSM 45043</strain>
    </source>
</reference>
<dbReference type="Proteomes" id="UP000316706">
    <property type="component" value="Unassembled WGS sequence"/>
</dbReference>
<protein>
    <submittedName>
        <fullName evidence="2">Uncharacterized protein</fullName>
    </submittedName>
</protein>